<dbReference type="KEGG" id="vhy:G7082_14765"/>
<dbReference type="SMART" id="SM00345">
    <property type="entry name" value="HTH_GNTR"/>
    <property type="match status" value="1"/>
</dbReference>
<feature type="domain" description="HTH gntR-type" evidence="7">
    <location>
        <begin position="11"/>
        <end position="79"/>
    </location>
</feature>
<dbReference type="SUPFAM" id="SSF53383">
    <property type="entry name" value="PLP-dependent transferases"/>
    <property type="match status" value="1"/>
</dbReference>
<dbReference type="PANTHER" id="PTHR46577:SF1">
    <property type="entry name" value="HTH-TYPE TRANSCRIPTIONAL REGULATORY PROTEIN GABR"/>
    <property type="match status" value="1"/>
</dbReference>
<reference evidence="8 9" key="1">
    <citation type="submission" date="2020-03" db="EMBL/GenBank/DDBJ databases">
        <title>Vagococcus sp. nov., isolated from beetles.</title>
        <authorList>
            <person name="Hyun D.-W."/>
            <person name="Bae J.-W."/>
        </authorList>
    </citation>
    <scope>NUCLEOTIDE SEQUENCE [LARGE SCALE GENOMIC DNA]</scope>
    <source>
        <strain evidence="8 9">HDW17B</strain>
    </source>
</reference>
<dbReference type="CDD" id="cd00609">
    <property type="entry name" value="AAT_like"/>
    <property type="match status" value="1"/>
</dbReference>
<keyword evidence="2 8" id="KW-0032">Aminotransferase</keyword>
<dbReference type="PRINTS" id="PR00035">
    <property type="entry name" value="HTHGNTR"/>
</dbReference>
<accession>A0A6G8AXR6</accession>
<dbReference type="RefSeq" id="WP_166035958.1">
    <property type="nucleotide sequence ID" value="NZ_CP049887.1"/>
</dbReference>
<evidence type="ECO:0000256" key="3">
    <source>
        <dbReference type="ARBA" id="ARBA00022898"/>
    </source>
</evidence>
<keyword evidence="8" id="KW-0808">Transferase</keyword>
<dbReference type="InterPro" id="IPR015424">
    <property type="entry name" value="PyrdxlP-dep_Trfase"/>
</dbReference>
<sequence>MKITIDKNNKIPLYRQVMNQIISQIEQGSLVRDERLLSERALAKEIGVNRSTIVRAYEELHAQGFVVRKSNSGTYILGDYKGSLSKENLPVVTSSGLKEIEDKNSYINKVEAKQQQNAQGFINAFTGELPLELIPKVSLDNVSFEEFLQEEISHLGYEPLREEVALLFEKMYGFKSSQGNIMLTGGGQQSLFLLIQSLLKPGDTIAVENPSFFYDMSLFRSMSINVVQIQVDDKGMVVSELKKLLEVKNVHLVLTNPNFQNPTGSTLSLERRHELIKLCQKYRIPIIEDDVFGQLSYQVPNPMPLLKELAPKSVIYIGSLSKILGKRIQLGWIDAPEVILNEVVRLRDEYESELSIFPQVLATYVLKDIVFDEQLSKIRHNLEGKMRLLQSEIKLKLDKQVELKLPKGGYYAWLTFTKTCTRKDWHDLLSKGIAVYPSFLDTESCQSCRLNIARVTESEIKKVVSELKQMTEK</sequence>
<dbReference type="SUPFAM" id="SSF46785">
    <property type="entry name" value="Winged helix' DNA-binding domain"/>
    <property type="match status" value="1"/>
</dbReference>
<dbReference type="GO" id="GO:0008483">
    <property type="term" value="F:transaminase activity"/>
    <property type="evidence" value="ECO:0007669"/>
    <property type="project" value="UniProtKB-KW"/>
</dbReference>
<dbReference type="InterPro" id="IPR051446">
    <property type="entry name" value="HTH_trans_reg/aminotransferase"/>
</dbReference>
<comment type="similarity">
    <text evidence="1">In the C-terminal section; belongs to the class-I pyridoxal-phosphate-dependent aminotransferase family.</text>
</comment>
<dbReference type="Gene3D" id="1.10.10.10">
    <property type="entry name" value="Winged helix-like DNA-binding domain superfamily/Winged helix DNA-binding domain"/>
    <property type="match status" value="1"/>
</dbReference>
<dbReference type="AlphaFoldDB" id="A0A6G8AXR6"/>
<dbReference type="Pfam" id="PF00155">
    <property type="entry name" value="Aminotran_1_2"/>
    <property type="match status" value="1"/>
</dbReference>
<dbReference type="PROSITE" id="PS50949">
    <property type="entry name" value="HTH_GNTR"/>
    <property type="match status" value="1"/>
</dbReference>
<evidence type="ECO:0000313" key="8">
    <source>
        <dbReference type="EMBL" id="QIL49673.1"/>
    </source>
</evidence>
<dbReference type="PANTHER" id="PTHR46577">
    <property type="entry name" value="HTH-TYPE TRANSCRIPTIONAL REGULATORY PROTEIN GABR"/>
    <property type="match status" value="1"/>
</dbReference>
<dbReference type="InterPro" id="IPR000524">
    <property type="entry name" value="Tscrpt_reg_HTH_GntR"/>
</dbReference>
<evidence type="ECO:0000256" key="1">
    <source>
        <dbReference type="ARBA" id="ARBA00005384"/>
    </source>
</evidence>
<dbReference type="GO" id="GO:0003700">
    <property type="term" value="F:DNA-binding transcription factor activity"/>
    <property type="evidence" value="ECO:0007669"/>
    <property type="project" value="InterPro"/>
</dbReference>
<evidence type="ECO:0000256" key="6">
    <source>
        <dbReference type="ARBA" id="ARBA00023163"/>
    </source>
</evidence>
<keyword evidence="3" id="KW-0663">Pyridoxal phosphate</keyword>
<dbReference type="Pfam" id="PF00392">
    <property type="entry name" value="GntR"/>
    <property type="match status" value="1"/>
</dbReference>
<gene>
    <name evidence="8" type="ORF">G7082_14765</name>
</gene>
<dbReference type="GO" id="GO:0030170">
    <property type="term" value="F:pyridoxal phosphate binding"/>
    <property type="evidence" value="ECO:0007669"/>
    <property type="project" value="InterPro"/>
</dbReference>
<organism evidence="8 9">
    <name type="scientific">Vagococcus hydrophili</name>
    <dbReference type="NCBI Taxonomy" id="2714947"/>
    <lineage>
        <taxon>Bacteria</taxon>
        <taxon>Bacillati</taxon>
        <taxon>Bacillota</taxon>
        <taxon>Bacilli</taxon>
        <taxon>Lactobacillales</taxon>
        <taxon>Enterococcaceae</taxon>
        <taxon>Vagococcus</taxon>
    </lineage>
</organism>
<name>A0A6G8AXR6_9ENTE</name>
<dbReference type="CDD" id="cd07377">
    <property type="entry name" value="WHTH_GntR"/>
    <property type="match status" value="1"/>
</dbReference>
<proteinExistence type="inferred from homology"/>
<keyword evidence="9" id="KW-1185">Reference proteome</keyword>
<dbReference type="InterPro" id="IPR004839">
    <property type="entry name" value="Aminotransferase_I/II_large"/>
</dbReference>
<keyword evidence="6" id="KW-0804">Transcription</keyword>
<protein>
    <submittedName>
        <fullName evidence="8">PLP-dependent aminotransferase family protein</fullName>
    </submittedName>
</protein>
<keyword evidence="5" id="KW-0238">DNA-binding</keyword>
<keyword evidence="4" id="KW-0805">Transcription regulation</keyword>
<dbReference type="InterPro" id="IPR015422">
    <property type="entry name" value="PyrdxlP-dep_Trfase_small"/>
</dbReference>
<dbReference type="Proteomes" id="UP000501747">
    <property type="component" value="Chromosome"/>
</dbReference>
<evidence type="ECO:0000256" key="4">
    <source>
        <dbReference type="ARBA" id="ARBA00023015"/>
    </source>
</evidence>
<evidence type="ECO:0000259" key="7">
    <source>
        <dbReference type="PROSITE" id="PS50949"/>
    </source>
</evidence>
<evidence type="ECO:0000256" key="5">
    <source>
        <dbReference type="ARBA" id="ARBA00023125"/>
    </source>
</evidence>
<evidence type="ECO:0000256" key="2">
    <source>
        <dbReference type="ARBA" id="ARBA00022576"/>
    </source>
</evidence>
<dbReference type="GO" id="GO:0003677">
    <property type="term" value="F:DNA binding"/>
    <property type="evidence" value="ECO:0007669"/>
    <property type="project" value="UniProtKB-KW"/>
</dbReference>
<dbReference type="InterPro" id="IPR036388">
    <property type="entry name" value="WH-like_DNA-bd_sf"/>
</dbReference>
<dbReference type="Gene3D" id="3.40.640.10">
    <property type="entry name" value="Type I PLP-dependent aspartate aminotransferase-like (Major domain)"/>
    <property type="match status" value="1"/>
</dbReference>
<dbReference type="Gene3D" id="3.90.1150.10">
    <property type="entry name" value="Aspartate Aminotransferase, domain 1"/>
    <property type="match status" value="1"/>
</dbReference>
<dbReference type="InterPro" id="IPR015421">
    <property type="entry name" value="PyrdxlP-dep_Trfase_major"/>
</dbReference>
<dbReference type="InterPro" id="IPR036390">
    <property type="entry name" value="WH_DNA-bd_sf"/>
</dbReference>
<evidence type="ECO:0000313" key="9">
    <source>
        <dbReference type="Proteomes" id="UP000501747"/>
    </source>
</evidence>
<dbReference type="EMBL" id="CP049887">
    <property type="protein sequence ID" value="QIL49673.1"/>
    <property type="molecule type" value="Genomic_DNA"/>
</dbReference>